<reference evidence="3" key="1">
    <citation type="submission" date="2017-02" db="EMBL/GenBank/DDBJ databases">
        <authorList>
            <person name="Varghese N."/>
            <person name="Submissions S."/>
        </authorList>
    </citation>
    <scope>NUCLEOTIDE SEQUENCE [LARGE SCALE GENOMIC DNA]</scope>
    <source>
        <strain evidence="3">ATCC 35199</strain>
    </source>
</reference>
<evidence type="ECO:0000313" key="2">
    <source>
        <dbReference type="EMBL" id="SKB50908.1"/>
    </source>
</evidence>
<proteinExistence type="predicted"/>
<accession>A0A1T5BU99</accession>
<evidence type="ECO:0000313" key="3">
    <source>
        <dbReference type="Proteomes" id="UP000243406"/>
    </source>
</evidence>
<evidence type="ECO:0000256" key="1">
    <source>
        <dbReference type="SAM" id="Phobius"/>
    </source>
</evidence>
<keyword evidence="1" id="KW-0472">Membrane</keyword>
<feature type="transmembrane region" description="Helical" evidence="1">
    <location>
        <begin position="499"/>
        <end position="522"/>
    </location>
</feature>
<feature type="transmembrane region" description="Helical" evidence="1">
    <location>
        <begin position="463"/>
        <end position="487"/>
    </location>
</feature>
<protein>
    <submittedName>
        <fullName evidence="2">Uncharacterized protein</fullName>
    </submittedName>
</protein>
<keyword evidence="1" id="KW-1133">Transmembrane helix</keyword>
<dbReference type="RefSeq" id="WP_079589697.1">
    <property type="nucleotide sequence ID" value="NZ_FUYN01000003.1"/>
</dbReference>
<name>A0A1T5BU99_9FIRM</name>
<gene>
    <name evidence="2" type="ORF">SAMN02745120_1881</name>
</gene>
<feature type="transmembrane region" description="Helical" evidence="1">
    <location>
        <begin position="430"/>
        <end position="451"/>
    </location>
</feature>
<keyword evidence="1" id="KW-0812">Transmembrane</keyword>
<dbReference type="Proteomes" id="UP000243406">
    <property type="component" value="Unassembled WGS sequence"/>
</dbReference>
<keyword evidence="3" id="KW-1185">Reference proteome</keyword>
<dbReference type="EMBL" id="FUYN01000003">
    <property type="protein sequence ID" value="SKB50908.1"/>
    <property type="molecule type" value="Genomic_DNA"/>
</dbReference>
<dbReference type="AlphaFoldDB" id="A0A1T5BU99"/>
<feature type="transmembrane region" description="Helical" evidence="1">
    <location>
        <begin position="400"/>
        <end position="423"/>
    </location>
</feature>
<sequence>MKKKLAWGLVILNFLILLLALGTWIYSNTLRPPNPDMSRGILQKILKADTIEQNISNKSKLLDLGDDAFAVGYLEKGNLFFEFYDENLNKVNQLKTEFTGVKDFAIKVDGENYLLYTLADGNIRKTIVESKNLKRIGKDIRIDEADFMVQKDGYLVYGKNDGLGVVEKDGKTYILKTQDKVINADIKVSDEGVKIVYATISDMTTHLRYTKYLNAAFSDYRDIAELGTDINRKLRSLVLESNQNQSTLIYGIKDHKSQNVAYYTVDIDKAEAKPVSVSSLHQDSAPVFYNGTSEMILLIDDVKGNSVYTQAAIADLNASEPKKLLTKGKITAYNPEMISLNGHDYLKYENVMANKKEVYLASSSPSIMEKTSKPSVDEVNGILGETVAASVFGYAFSLSYFGYIFIFISLLFFSAMLFFVSWTERNPGKIIIAAAVMHLIAQLMTMSSYLIQNAPSNIALPFYLKNPVIVIAMIVISLLISLAFIFYRHTRNDMKQRLWGTYFEFFTVNTILYMLIFFPYLAVYYI</sequence>
<organism evidence="2 3">
    <name type="scientific">Acetoanaerobium noterae</name>
    <dbReference type="NCBI Taxonomy" id="745369"/>
    <lineage>
        <taxon>Bacteria</taxon>
        <taxon>Bacillati</taxon>
        <taxon>Bacillota</taxon>
        <taxon>Clostridia</taxon>
        <taxon>Peptostreptococcales</taxon>
        <taxon>Filifactoraceae</taxon>
        <taxon>Acetoanaerobium</taxon>
    </lineage>
</organism>